<evidence type="ECO:0000259" key="11">
    <source>
        <dbReference type="Pfam" id="PF02897"/>
    </source>
</evidence>
<dbReference type="Gene3D" id="3.40.50.1820">
    <property type="entry name" value="alpha/beta hydrolase"/>
    <property type="match status" value="1"/>
</dbReference>
<keyword evidence="2" id="KW-0645">Protease</keyword>
<dbReference type="InterPro" id="IPR002471">
    <property type="entry name" value="Pept_S9_AS"/>
</dbReference>
<dbReference type="InterPro" id="IPR011659">
    <property type="entry name" value="WD40"/>
</dbReference>
<dbReference type="PRINTS" id="PR00862">
    <property type="entry name" value="PROLIGOPTASE"/>
</dbReference>
<evidence type="ECO:0000256" key="1">
    <source>
        <dbReference type="ARBA" id="ARBA00005228"/>
    </source>
</evidence>
<dbReference type="PANTHER" id="PTHR42776:SF27">
    <property type="entry name" value="DIPEPTIDYL PEPTIDASE FAMILY MEMBER 6"/>
    <property type="match status" value="1"/>
</dbReference>
<evidence type="ECO:0000256" key="6">
    <source>
        <dbReference type="ARBA" id="ARBA00032284"/>
    </source>
</evidence>
<dbReference type="SUPFAM" id="SSF53474">
    <property type="entry name" value="alpha/beta-Hydrolases"/>
    <property type="match status" value="1"/>
</dbReference>
<dbReference type="SUPFAM" id="SSF82171">
    <property type="entry name" value="DPP6 N-terminal domain-like"/>
    <property type="match status" value="1"/>
</dbReference>
<organism evidence="12 13">
    <name type="scientific">Fluctibacter halophilus</name>
    <dbReference type="NCBI Taxonomy" id="226011"/>
    <lineage>
        <taxon>Bacteria</taxon>
        <taxon>Pseudomonadati</taxon>
        <taxon>Pseudomonadota</taxon>
        <taxon>Gammaproteobacteria</taxon>
        <taxon>Alteromonadales</taxon>
        <taxon>Alteromonadaceae</taxon>
        <taxon>Fluctibacter</taxon>
    </lineage>
</organism>
<sequence length="646" mass="71035">MTSSLLTASLLAGIALSSPVLAEQDWPYPQDTPAAQPLSIGYAGQQPSDISRILLSRGAQSAQMGPDGSVIAFTSSVTGSPQLWVKHLKDGRQQQLTFGNGVRNYRWHPDGRHLIYTADNEGNEREAFVMITLDGKHEKPLLPANDSFRALGPVSPDGRYLAYASTERNGRDFDLYLLDLEQGGSKRIYEAEFGYYPVSWRPGSATLLVAEVRGEDANNLYALDTDKGDGTLKTLFKPDVAARYNNIQWQADGTGFYFTTNQDGEMMALAYYDYANSQTATVRSVQHNIEDVQLCQQDRTLMWRENDQGIDRLYIQDQQTRQATPIDTPTGTLSLSCGNTASAAILLRGPDTPGDVYVLNLNDPTPRLVLPSTLAGLSAEQFVFPTVVQFPARDGVMLQGLLYLPETPQGEVPPVVIDIHGGPTAQSKASWQPLTQYLVSRGIAVLDINVRGSTGFGKTYARLDNQTKRLDSVRDLVDALAWLKKDGRVDAQRAAAMGGSYGGYMVNAVMGAYPQAFKAGASFVGVADWVKALQNASPGLKASDRIEYGDIREPRWQAFYAANSPINTVNNIIAPMFYQHGVNDPRDPVEESDTMVKSLRAKGIPVTYLRFADEGHSVTKLENRVIFYRELAAFLERHLASPEKEN</sequence>
<evidence type="ECO:0000256" key="4">
    <source>
        <dbReference type="ARBA" id="ARBA00022825"/>
    </source>
</evidence>
<comment type="caution">
    <text evidence="12">The sequence shown here is derived from an EMBL/GenBank/DDBJ whole genome shotgun (WGS) entry which is preliminary data.</text>
</comment>
<dbReference type="PROSITE" id="PS00708">
    <property type="entry name" value="PRO_ENDOPEP_SER"/>
    <property type="match status" value="1"/>
</dbReference>
<reference evidence="12 13" key="1">
    <citation type="submission" date="2021-10" db="EMBL/GenBank/DDBJ databases">
        <title>Draft genome of Aestuariibacter halophilus JC2043.</title>
        <authorList>
            <person name="Emsley S.A."/>
            <person name="Pfannmuller K.M."/>
            <person name="Ushijima B."/>
            <person name="Saw J.H."/>
            <person name="Videau P."/>
        </authorList>
    </citation>
    <scope>NUCLEOTIDE SEQUENCE [LARGE SCALE GENOMIC DNA]</scope>
    <source>
        <strain evidence="12 13">JC2043</strain>
    </source>
</reference>
<feature type="chain" id="PRO_5046859568" description="Acyl-peptide hydrolase" evidence="9">
    <location>
        <begin position="23"/>
        <end position="646"/>
    </location>
</feature>
<evidence type="ECO:0000256" key="5">
    <source>
        <dbReference type="ARBA" id="ARBA00022990"/>
    </source>
</evidence>
<comment type="function">
    <text evidence="8">This enzyme catalyzes the hydrolysis of the N-terminal peptide bond of an N-acetylated peptide to generate an N-acetylated amino acid and a peptide with a free N-terminus. It preferentially cleaves off Ac-Ala, Ac-Met and Ac-Ser. Also, involved in the degradation of oxidized and glycated proteins.</text>
</comment>
<dbReference type="PANTHER" id="PTHR42776">
    <property type="entry name" value="SERINE PEPTIDASE S9 FAMILY MEMBER"/>
    <property type="match status" value="1"/>
</dbReference>
<dbReference type="Proteomes" id="UP001520878">
    <property type="component" value="Unassembled WGS sequence"/>
</dbReference>
<keyword evidence="13" id="KW-1185">Reference proteome</keyword>
<dbReference type="Pfam" id="PF00326">
    <property type="entry name" value="Peptidase_S9"/>
    <property type="match status" value="1"/>
</dbReference>
<dbReference type="InterPro" id="IPR029058">
    <property type="entry name" value="AB_hydrolase_fold"/>
</dbReference>
<evidence type="ECO:0000259" key="10">
    <source>
        <dbReference type="Pfam" id="PF00326"/>
    </source>
</evidence>
<dbReference type="RefSeq" id="WP_229159727.1">
    <property type="nucleotide sequence ID" value="NZ_JAJEWP010000002.1"/>
</dbReference>
<feature type="signal peptide" evidence="9">
    <location>
        <begin position="1"/>
        <end position="22"/>
    </location>
</feature>
<dbReference type="Pfam" id="PF02897">
    <property type="entry name" value="Peptidase_S9_N"/>
    <property type="match status" value="1"/>
</dbReference>
<evidence type="ECO:0000256" key="7">
    <source>
        <dbReference type="ARBA" id="ARBA00032596"/>
    </source>
</evidence>
<dbReference type="Gene3D" id="2.120.10.30">
    <property type="entry name" value="TolB, C-terminal domain"/>
    <property type="match status" value="1"/>
</dbReference>
<dbReference type="InterPro" id="IPR001375">
    <property type="entry name" value="Peptidase_S9_cat"/>
</dbReference>
<gene>
    <name evidence="12" type="ORF">LJ739_09320</name>
</gene>
<keyword evidence="4" id="KW-0720">Serine protease</keyword>
<keyword evidence="3" id="KW-0378">Hydrolase</keyword>
<evidence type="ECO:0000256" key="8">
    <source>
        <dbReference type="ARBA" id="ARBA00045885"/>
    </source>
</evidence>
<feature type="domain" description="Peptidase S9A N-terminal" evidence="11">
    <location>
        <begin position="205"/>
        <end position="341"/>
    </location>
</feature>
<dbReference type="EMBL" id="JAJEWP010000002">
    <property type="protein sequence ID" value="MCC2616438.1"/>
    <property type="molecule type" value="Genomic_DNA"/>
</dbReference>
<dbReference type="Gene3D" id="2.130.10.120">
    <property type="entry name" value="Prolyl oligopeptidase, N-terminal domain"/>
    <property type="match status" value="1"/>
</dbReference>
<proteinExistence type="inferred from homology"/>
<name>A0ABS8G7E0_9ALTE</name>
<feature type="domain" description="Peptidase S9 prolyl oligopeptidase catalytic" evidence="10">
    <location>
        <begin position="435"/>
        <end position="640"/>
    </location>
</feature>
<keyword evidence="5" id="KW-0007">Acetylation</keyword>
<dbReference type="InterPro" id="IPR023302">
    <property type="entry name" value="Pept_S9A_N"/>
</dbReference>
<dbReference type="InterPro" id="IPR002470">
    <property type="entry name" value="Peptidase_S9A"/>
</dbReference>
<evidence type="ECO:0000313" key="12">
    <source>
        <dbReference type="EMBL" id="MCC2616438.1"/>
    </source>
</evidence>
<evidence type="ECO:0000256" key="9">
    <source>
        <dbReference type="SAM" id="SignalP"/>
    </source>
</evidence>
<dbReference type="Pfam" id="PF07676">
    <property type="entry name" value="PD40"/>
    <property type="match status" value="2"/>
</dbReference>
<accession>A0ABS8G7E0</accession>
<evidence type="ECO:0000256" key="3">
    <source>
        <dbReference type="ARBA" id="ARBA00022801"/>
    </source>
</evidence>
<evidence type="ECO:0000256" key="2">
    <source>
        <dbReference type="ARBA" id="ARBA00022670"/>
    </source>
</evidence>
<comment type="similarity">
    <text evidence="1">Belongs to the peptidase S9A family.</text>
</comment>
<evidence type="ECO:0000313" key="13">
    <source>
        <dbReference type="Proteomes" id="UP001520878"/>
    </source>
</evidence>
<protein>
    <recommendedName>
        <fullName evidence="7">Acyl-peptide hydrolase</fullName>
    </recommendedName>
    <alternativeName>
        <fullName evidence="6">Acylaminoacyl-peptidase</fullName>
    </alternativeName>
</protein>
<keyword evidence="9" id="KW-0732">Signal</keyword>
<dbReference type="InterPro" id="IPR011042">
    <property type="entry name" value="6-blade_b-propeller_TolB-like"/>
</dbReference>